<accession>A0A6A4HD66</accession>
<evidence type="ECO:0000313" key="2">
    <source>
        <dbReference type="Proteomes" id="UP000799118"/>
    </source>
</evidence>
<keyword evidence="2" id="KW-1185">Reference proteome</keyword>
<dbReference type="Proteomes" id="UP000799118">
    <property type="component" value="Unassembled WGS sequence"/>
</dbReference>
<organism evidence="1 2">
    <name type="scientific">Gymnopus androsaceus JB14</name>
    <dbReference type="NCBI Taxonomy" id="1447944"/>
    <lineage>
        <taxon>Eukaryota</taxon>
        <taxon>Fungi</taxon>
        <taxon>Dikarya</taxon>
        <taxon>Basidiomycota</taxon>
        <taxon>Agaricomycotina</taxon>
        <taxon>Agaricomycetes</taxon>
        <taxon>Agaricomycetidae</taxon>
        <taxon>Agaricales</taxon>
        <taxon>Marasmiineae</taxon>
        <taxon>Omphalotaceae</taxon>
        <taxon>Gymnopus</taxon>
    </lineage>
</organism>
<proteinExistence type="predicted"/>
<evidence type="ECO:0000313" key="1">
    <source>
        <dbReference type="EMBL" id="KAE9395588.1"/>
    </source>
</evidence>
<sequence>MKNIVEGIFGGNAGEFRVVTSLGHFGLAVGVERPRTSEFGGWEGGSWRYERKSHNLGGAVNRQAICCRLSGAYPVHASWPCLDSLGSATLPNITPSFSRIRGFMAFNTVNPKVCSACAPGTECERCQCIRRLVNVIRQLQRSLGVAECDNTMSGFIIEQQLDDLHSLSNNVVRLLASAVNGHLTRLLCELFRAMEATLLRNRQTALAQGHDDIVLLMNDMEGLVIAAMPYADLATLTRRWFVGMPTILLYLLSTRFLHLSLGYTPGTRTVAAGPRMFRVALPISKSATVKGVTNITSLVVAVPILFVVTGTDVPDVLVPNVVTEAAIVPASSTTPRVTMVVTLPSVTVLFRFSSSSSFVTLSLQCNGLQY</sequence>
<name>A0A6A4HD66_9AGAR</name>
<protein>
    <submittedName>
        <fullName evidence="1">Uncharacterized protein</fullName>
    </submittedName>
</protein>
<reference evidence="1" key="1">
    <citation type="journal article" date="2019" name="Environ. Microbiol.">
        <title>Fungal ecological strategies reflected in gene transcription - a case study of two litter decomposers.</title>
        <authorList>
            <person name="Barbi F."/>
            <person name="Kohler A."/>
            <person name="Barry K."/>
            <person name="Baskaran P."/>
            <person name="Daum C."/>
            <person name="Fauchery L."/>
            <person name="Ihrmark K."/>
            <person name="Kuo A."/>
            <person name="LaButti K."/>
            <person name="Lipzen A."/>
            <person name="Morin E."/>
            <person name="Grigoriev I.V."/>
            <person name="Henrissat B."/>
            <person name="Lindahl B."/>
            <person name="Martin F."/>
        </authorList>
    </citation>
    <scope>NUCLEOTIDE SEQUENCE</scope>
    <source>
        <strain evidence="1">JB14</strain>
    </source>
</reference>
<dbReference type="AlphaFoldDB" id="A0A6A4HD66"/>
<gene>
    <name evidence="1" type="ORF">BT96DRAFT_1043561</name>
</gene>
<dbReference type="EMBL" id="ML769528">
    <property type="protein sequence ID" value="KAE9395588.1"/>
    <property type="molecule type" value="Genomic_DNA"/>
</dbReference>